<keyword evidence="6" id="KW-1185">Reference proteome</keyword>
<organism evidence="5 6">
    <name type="scientific">Streptomyces bohaiensis</name>
    <dbReference type="NCBI Taxonomy" id="1431344"/>
    <lineage>
        <taxon>Bacteria</taxon>
        <taxon>Bacillati</taxon>
        <taxon>Actinomycetota</taxon>
        <taxon>Actinomycetes</taxon>
        <taxon>Kitasatosporales</taxon>
        <taxon>Streptomycetaceae</taxon>
        <taxon>Streptomyces</taxon>
    </lineage>
</organism>
<name>A0ABX1C3B5_9ACTN</name>
<dbReference type="RefSeq" id="WP_168086558.1">
    <property type="nucleotide sequence ID" value="NZ_BHZH01000007.1"/>
</dbReference>
<dbReference type="InterPro" id="IPR014031">
    <property type="entry name" value="Ketoacyl_synth_C"/>
</dbReference>
<dbReference type="InterPro" id="IPR016039">
    <property type="entry name" value="Thiolase-like"/>
</dbReference>
<evidence type="ECO:0000256" key="1">
    <source>
        <dbReference type="ARBA" id="ARBA00008467"/>
    </source>
</evidence>
<protein>
    <recommendedName>
        <fullName evidence="4">Ketosynthase family 3 (KS3) domain-containing protein</fullName>
    </recommendedName>
</protein>
<dbReference type="Gene3D" id="3.40.47.10">
    <property type="match status" value="1"/>
</dbReference>
<sequence>MRSSTPVFVTGIGIISPAGAGTAAFWDDLCAGRHRFTELAPLYPGMKPGALGGRVPEDARKLALEQVSARTRDRPRSASVFAEYAALEALRDAGLAPGEELLRDALVCIGTSDGQADALEDLVAGRRTAAETGGFSSYSITDDVAAAVGSRGPSFTTQSTCASANVAVSCALEMLRAGVADTAVVGGCDPYSEKNIIGFSSLQTIGGTRCMPFAAGRRHVTPSEGAGVLVLQTADALRPGQRPYAEIVAAAVTNDARHPTAPDRDGVAACHRRALAEAGITADEIDVIFAHGTGSRANDAVEGGIFTESYPRAAITAIKGTVGHLMGAAGAAGAVASCLTLRHRLVPPTAIDAAEVEGDVNLVTGAPRPVPGLRHVQNNAFGFGGNNAICVFRSAS</sequence>
<dbReference type="PROSITE" id="PS52004">
    <property type="entry name" value="KS3_2"/>
    <property type="match status" value="1"/>
</dbReference>
<evidence type="ECO:0000313" key="5">
    <source>
        <dbReference type="EMBL" id="NJQ13724.1"/>
    </source>
</evidence>
<evidence type="ECO:0000256" key="2">
    <source>
        <dbReference type="ARBA" id="ARBA00022679"/>
    </source>
</evidence>
<dbReference type="EMBL" id="JAAVJC010000006">
    <property type="protein sequence ID" value="NJQ13724.1"/>
    <property type="molecule type" value="Genomic_DNA"/>
</dbReference>
<dbReference type="Proteomes" id="UP000727056">
    <property type="component" value="Unassembled WGS sequence"/>
</dbReference>
<dbReference type="Pfam" id="PF02801">
    <property type="entry name" value="Ketoacyl-synt_C"/>
    <property type="match status" value="1"/>
</dbReference>
<reference evidence="5 6" key="1">
    <citation type="submission" date="2020-03" db="EMBL/GenBank/DDBJ databases">
        <title>Draft genome of Streptomyces sp. ventii, isolated from the Axial Seamount in the Pacific Ocean, and resequencing of the two type strains Streptomyces lonarensis strain NCL 716 and Streptomyces bohaiensis strain 11A07.</title>
        <authorList>
            <person name="Loughran R.M."/>
            <person name="Pfannmuller K.M."/>
            <person name="Wasson B.J."/>
            <person name="Deadmond M.C."/>
            <person name="Paddock B.E."/>
            <person name="Koyack M.J."/>
            <person name="Gallegos D.A."/>
            <person name="Mitchell E.A."/>
            <person name="Ushijima B."/>
            <person name="Saw J.H."/>
            <person name="Mcphail K.L."/>
            <person name="Videau P."/>
        </authorList>
    </citation>
    <scope>NUCLEOTIDE SEQUENCE [LARGE SCALE GENOMIC DNA]</scope>
    <source>
        <strain evidence="5 6">11A07</strain>
    </source>
</reference>
<evidence type="ECO:0000259" key="4">
    <source>
        <dbReference type="PROSITE" id="PS52004"/>
    </source>
</evidence>
<comment type="caution">
    <text evidence="5">The sequence shown here is derived from an EMBL/GenBank/DDBJ whole genome shotgun (WGS) entry which is preliminary data.</text>
</comment>
<dbReference type="InterPro" id="IPR000794">
    <property type="entry name" value="Beta-ketoacyl_synthase"/>
</dbReference>
<gene>
    <name evidence="5" type="ORF">HCN52_01875</name>
</gene>
<evidence type="ECO:0000313" key="6">
    <source>
        <dbReference type="Proteomes" id="UP000727056"/>
    </source>
</evidence>
<keyword evidence="2 3" id="KW-0808">Transferase</keyword>
<feature type="domain" description="Ketosynthase family 3 (KS3)" evidence="4">
    <location>
        <begin position="4"/>
        <end position="394"/>
    </location>
</feature>
<comment type="similarity">
    <text evidence="1 3">Belongs to the thiolase-like superfamily. Beta-ketoacyl-ACP synthases family.</text>
</comment>
<proteinExistence type="inferred from homology"/>
<dbReference type="PANTHER" id="PTHR11712">
    <property type="entry name" value="POLYKETIDE SYNTHASE-RELATED"/>
    <property type="match status" value="1"/>
</dbReference>
<evidence type="ECO:0000256" key="3">
    <source>
        <dbReference type="RuleBase" id="RU003694"/>
    </source>
</evidence>
<dbReference type="InterPro" id="IPR020841">
    <property type="entry name" value="PKS_Beta-ketoAc_synthase_dom"/>
</dbReference>
<accession>A0ABX1C3B5</accession>
<dbReference type="PANTHER" id="PTHR11712:SF347">
    <property type="entry name" value="BETA KETOACYL-ACYL CARRIER PROTEIN SYNTHASE"/>
    <property type="match status" value="1"/>
</dbReference>
<dbReference type="Pfam" id="PF00109">
    <property type="entry name" value="ketoacyl-synt"/>
    <property type="match status" value="1"/>
</dbReference>
<dbReference type="InterPro" id="IPR014030">
    <property type="entry name" value="Ketoacyl_synth_N"/>
</dbReference>
<dbReference type="SMART" id="SM00825">
    <property type="entry name" value="PKS_KS"/>
    <property type="match status" value="1"/>
</dbReference>
<dbReference type="SUPFAM" id="SSF53901">
    <property type="entry name" value="Thiolase-like"/>
    <property type="match status" value="1"/>
</dbReference>